<dbReference type="EMBL" id="PXYT01000087">
    <property type="protein sequence ID" value="PSR24024.1"/>
    <property type="molecule type" value="Genomic_DNA"/>
</dbReference>
<feature type="transmembrane region" description="Helical" evidence="1">
    <location>
        <begin position="87"/>
        <end position="115"/>
    </location>
</feature>
<name>A0A2T2WP79_9FIRM</name>
<keyword evidence="1" id="KW-0812">Transmembrane</keyword>
<sequence>MANQDRFVDSESNPSAGGLRGGFANTRPMVLYVGTAVAVVWDIVAFVHLFHFSLSDASISFWWPWAWLLLATILLGWSNWHGRTTPWWAWALLGIGVLVVASTTEGTALSIWGALTLAVWPRQGHSWWGTLGGLAIIHAVIQWGLLLAVWHLPTFISIDLMWATGLGMLISARGSNWHRAV</sequence>
<accession>A0A2T2WP79</accession>
<keyword evidence="1" id="KW-1133">Transmembrane helix</keyword>
<protein>
    <submittedName>
        <fullName evidence="2">Uncharacterized protein</fullName>
    </submittedName>
</protein>
<feature type="transmembrane region" description="Helical" evidence="1">
    <location>
        <begin position="127"/>
        <end position="146"/>
    </location>
</feature>
<reference evidence="2 3" key="1">
    <citation type="journal article" date="2014" name="BMC Genomics">
        <title>Comparison of environmental and isolate Sulfobacillus genomes reveals diverse carbon, sulfur, nitrogen, and hydrogen metabolisms.</title>
        <authorList>
            <person name="Justice N.B."/>
            <person name="Norman A."/>
            <person name="Brown C.T."/>
            <person name="Singh A."/>
            <person name="Thomas B.C."/>
            <person name="Banfield J.F."/>
        </authorList>
    </citation>
    <scope>NUCLEOTIDE SEQUENCE [LARGE SCALE GENOMIC DNA]</scope>
    <source>
        <strain evidence="2">AMDSBA1</strain>
    </source>
</reference>
<feature type="transmembrane region" description="Helical" evidence="1">
    <location>
        <begin position="152"/>
        <end position="172"/>
    </location>
</feature>
<dbReference type="AlphaFoldDB" id="A0A2T2WP79"/>
<organism evidence="2 3">
    <name type="scientific">Sulfobacillus benefaciens</name>
    <dbReference type="NCBI Taxonomy" id="453960"/>
    <lineage>
        <taxon>Bacteria</taxon>
        <taxon>Bacillati</taxon>
        <taxon>Bacillota</taxon>
        <taxon>Clostridia</taxon>
        <taxon>Eubacteriales</taxon>
        <taxon>Clostridiales Family XVII. Incertae Sedis</taxon>
        <taxon>Sulfobacillus</taxon>
    </lineage>
</organism>
<evidence type="ECO:0000313" key="2">
    <source>
        <dbReference type="EMBL" id="PSR24024.1"/>
    </source>
</evidence>
<comment type="caution">
    <text evidence="2">The sequence shown here is derived from an EMBL/GenBank/DDBJ whole genome shotgun (WGS) entry which is preliminary data.</text>
</comment>
<evidence type="ECO:0000313" key="3">
    <source>
        <dbReference type="Proteomes" id="UP000242699"/>
    </source>
</evidence>
<dbReference type="Proteomes" id="UP000242699">
    <property type="component" value="Unassembled WGS sequence"/>
</dbReference>
<proteinExistence type="predicted"/>
<evidence type="ECO:0000256" key="1">
    <source>
        <dbReference type="SAM" id="Phobius"/>
    </source>
</evidence>
<feature type="transmembrane region" description="Helical" evidence="1">
    <location>
        <begin position="62"/>
        <end position="81"/>
    </location>
</feature>
<keyword evidence="1" id="KW-0472">Membrane</keyword>
<gene>
    <name evidence="2" type="ORF">C7B43_19620</name>
</gene>
<feature type="transmembrane region" description="Helical" evidence="1">
    <location>
        <begin position="29"/>
        <end position="50"/>
    </location>
</feature>